<evidence type="ECO:0000313" key="2">
    <source>
        <dbReference type="EMBL" id="SNS04423.1"/>
    </source>
</evidence>
<dbReference type="AlphaFoldDB" id="A0A239BBN0"/>
<feature type="region of interest" description="Disordered" evidence="1">
    <location>
        <begin position="246"/>
        <end position="267"/>
    </location>
</feature>
<accession>A0A239BBN0</accession>
<proteinExistence type="predicted"/>
<evidence type="ECO:0000313" key="3">
    <source>
        <dbReference type="Proteomes" id="UP000198310"/>
    </source>
</evidence>
<name>A0A239BBN0_9BACT</name>
<gene>
    <name evidence="2" type="ORF">SAMN06269173_12010</name>
</gene>
<keyword evidence="3" id="KW-1185">Reference proteome</keyword>
<evidence type="ECO:0000256" key="1">
    <source>
        <dbReference type="SAM" id="MobiDB-lite"/>
    </source>
</evidence>
<organism evidence="2 3">
    <name type="scientific">Hymenobacter mucosus</name>
    <dbReference type="NCBI Taxonomy" id="1411120"/>
    <lineage>
        <taxon>Bacteria</taxon>
        <taxon>Pseudomonadati</taxon>
        <taxon>Bacteroidota</taxon>
        <taxon>Cytophagia</taxon>
        <taxon>Cytophagales</taxon>
        <taxon>Hymenobacteraceae</taxon>
        <taxon>Hymenobacter</taxon>
    </lineage>
</organism>
<reference evidence="3" key="1">
    <citation type="submission" date="2017-06" db="EMBL/GenBank/DDBJ databases">
        <authorList>
            <person name="Varghese N."/>
            <person name="Submissions S."/>
        </authorList>
    </citation>
    <scope>NUCLEOTIDE SEQUENCE [LARGE SCALE GENOMIC DNA]</scope>
    <source>
        <strain evidence="3">DSM 28041</strain>
    </source>
</reference>
<protein>
    <submittedName>
        <fullName evidence="2">Uncharacterized protein</fullName>
    </submittedName>
</protein>
<sequence length="319" mass="35537">MATSIPPVDTPARKAFLDQGTNLYPGVDQWHHPQQDLPAGTLLVQFDFRPEADIRKGEETISPYFTDAATLLKHLTPDLEVNARSLAEALQVKPYRQADAGEHLYSPSVAIYRLIRPIKAENIQVAQPAEFGHGLTRNNLQYGEGVGAQFFLTEPKDSILKGVNRALEVADVMPCIQREHRLAWLRKLEVSQVDNKAIEAAIKPLFQDKVNEMLRGTPGEQKHGREIAELYQANQELKMMQLSSPIAKVPPPDATTRGSTRVGTESIGRENLRRELSRETAVLAAHLPRLLSALKSYHRLSHFLFSVINDSLSSPSLTS</sequence>
<dbReference type="RefSeq" id="WP_089334399.1">
    <property type="nucleotide sequence ID" value="NZ_FZNS01000020.1"/>
</dbReference>
<dbReference type="Proteomes" id="UP000198310">
    <property type="component" value="Unassembled WGS sequence"/>
</dbReference>
<dbReference type="EMBL" id="FZNS01000020">
    <property type="protein sequence ID" value="SNS04423.1"/>
    <property type="molecule type" value="Genomic_DNA"/>
</dbReference>